<dbReference type="PANTHER" id="PTHR15350:SF5">
    <property type="entry name" value="COP9 SIGNALOSOME COMPLEX SUBUNIT 7"/>
    <property type="match status" value="1"/>
</dbReference>
<reference evidence="7" key="1">
    <citation type="submission" date="2017-02" db="UniProtKB">
        <authorList>
            <consortium name="WormBaseParasite"/>
        </authorList>
    </citation>
    <scope>IDENTIFICATION</scope>
</reference>
<dbReference type="EMBL" id="UZAF01021861">
    <property type="protein sequence ID" value="VDO81508.1"/>
    <property type="molecule type" value="Genomic_DNA"/>
</dbReference>
<organism evidence="7">
    <name type="scientific">Haemonchus placei</name>
    <name type="common">Barber's pole worm</name>
    <dbReference type="NCBI Taxonomy" id="6290"/>
    <lineage>
        <taxon>Eukaryota</taxon>
        <taxon>Metazoa</taxon>
        <taxon>Ecdysozoa</taxon>
        <taxon>Nematoda</taxon>
        <taxon>Chromadorea</taxon>
        <taxon>Rhabditida</taxon>
        <taxon>Rhabditina</taxon>
        <taxon>Rhabditomorpha</taxon>
        <taxon>Strongyloidea</taxon>
        <taxon>Trichostrongylidae</taxon>
        <taxon>Haemonchus</taxon>
    </lineage>
</organism>
<accession>A0A0N4X6X4</accession>
<keyword evidence="6" id="KW-1185">Reference proteome</keyword>
<name>A0A0N4X6X4_HAEPC</name>
<feature type="compositionally biased region" description="Polar residues" evidence="3">
    <location>
        <begin position="233"/>
        <end position="243"/>
    </location>
</feature>
<dbReference type="AlphaFoldDB" id="A0A0N4X6X4"/>
<reference evidence="5 6" key="2">
    <citation type="submission" date="2018-11" db="EMBL/GenBank/DDBJ databases">
        <authorList>
            <consortium name="Pathogen Informatics"/>
        </authorList>
    </citation>
    <scope>NUCLEOTIDE SEQUENCE [LARGE SCALE GENOMIC DNA]</scope>
    <source>
        <strain evidence="5 6">MHpl1</strain>
    </source>
</reference>
<protein>
    <submittedName>
        <fullName evidence="7">PCI domain-containing protein</fullName>
    </submittedName>
</protein>
<evidence type="ECO:0000256" key="2">
    <source>
        <dbReference type="ARBA" id="ARBA00022790"/>
    </source>
</evidence>
<feature type="region of interest" description="Disordered" evidence="3">
    <location>
        <begin position="204"/>
        <end position="243"/>
    </location>
</feature>
<evidence type="ECO:0000256" key="3">
    <source>
        <dbReference type="SAM" id="MobiDB-lite"/>
    </source>
</evidence>
<evidence type="ECO:0000313" key="7">
    <source>
        <dbReference type="WBParaSite" id="HPLM_0002011601-mRNA-1"/>
    </source>
</evidence>
<evidence type="ECO:0000313" key="5">
    <source>
        <dbReference type="EMBL" id="VDO81508.1"/>
    </source>
</evidence>
<dbReference type="STRING" id="6290.A0A0N4X6X4"/>
<dbReference type="InterPro" id="IPR045237">
    <property type="entry name" value="COPS7/eIF3m"/>
</dbReference>
<dbReference type="Proteomes" id="UP000268014">
    <property type="component" value="Unassembled WGS sequence"/>
</dbReference>
<sequence length="243" mass="27240">MLRVVGRSLGLRYTSFRMLSSEKPKPPKKTKEEIMKEKTPKGKLEDDKPYEDPYLPRHPGGVNPITGEVNLPPAALSKLRQLSLISLAANSTSNRQIPYAEAMQYLRLNSVRELEDVVIDAIYNKFIKARLDSKGQFIEIDDWASRDTPINTIPTIIATLSDFARRVEDVRNNAVEDANRRDAQVVADRKRVQQAEAELAAARKALDESVMATMNSHEPTTSTRSKPSRSARQRPSQATPASK</sequence>
<proteinExistence type="inferred from homology"/>
<dbReference type="InterPro" id="IPR000717">
    <property type="entry name" value="PCI_dom"/>
</dbReference>
<dbReference type="PANTHER" id="PTHR15350">
    <property type="entry name" value="COP9 SIGNALOSOME COMPLEX SUBUNIT 7/DENDRITIC CELL PROTEIN GA17"/>
    <property type="match status" value="1"/>
</dbReference>
<gene>
    <name evidence="5" type="ORF">HPLM_LOCUS20108</name>
</gene>
<dbReference type="WBParaSite" id="HPLM_0002011601-mRNA-1">
    <property type="protein sequence ID" value="HPLM_0002011601-mRNA-1"/>
    <property type="gene ID" value="HPLM_0002011601"/>
</dbReference>
<dbReference type="GO" id="GO:0008180">
    <property type="term" value="C:COP9 signalosome"/>
    <property type="evidence" value="ECO:0007669"/>
    <property type="project" value="UniProtKB-KW"/>
</dbReference>
<dbReference type="Pfam" id="PF01399">
    <property type="entry name" value="PCI"/>
    <property type="match status" value="1"/>
</dbReference>
<evidence type="ECO:0000259" key="4">
    <source>
        <dbReference type="Pfam" id="PF01399"/>
    </source>
</evidence>
<comment type="similarity">
    <text evidence="1">Belongs to the CSN7/EIF3M family. CSN7 subfamily.</text>
</comment>
<feature type="domain" description="PCI" evidence="4">
    <location>
        <begin position="77"/>
        <end position="141"/>
    </location>
</feature>
<evidence type="ECO:0000256" key="1">
    <source>
        <dbReference type="ARBA" id="ARBA00008482"/>
    </source>
</evidence>
<dbReference type="OMA" id="RDTPINT"/>
<dbReference type="OrthoDB" id="10265275at2759"/>
<evidence type="ECO:0000313" key="6">
    <source>
        <dbReference type="Proteomes" id="UP000268014"/>
    </source>
</evidence>
<feature type="region of interest" description="Disordered" evidence="3">
    <location>
        <begin position="16"/>
        <end position="51"/>
    </location>
</feature>
<keyword evidence="2" id="KW-0736">Signalosome</keyword>
<feature type="compositionally biased region" description="Basic and acidic residues" evidence="3">
    <location>
        <begin position="20"/>
        <end position="51"/>
    </location>
</feature>